<feature type="active site" description="Charge relay system" evidence="5">
    <location>
        <position position="548"/>
    </location>
</feature>
<evidence type="ECO:0000256" key="1">
    <source>
        <dbReference type="ARBA" id="ARBA00011073"/>
    </source>
</evidence>
<evidence type="ECO:0000256" key="2">
    <source>
        <dbReference type="ARBA" id="ARBA00022670"/>
    </source>
</evidence>
<keyword evidence="4 5" id="KW-0720">Serine protease</keyword>
<name>A0A9P6HTC5_9PEZI</name>
<dbReference type="GeneID" id="62168086"/>
<evidence type="ECO:0000259" key="7">
    <source>
        <dbReference type="Pfam" id="PF24476"/>
    </source>
</evidence>
<keyword evidence="3 5" id="KW-0378">Hydrolase</keyword>
<comment type="caution">
    <text evidence="8">The sequence shown here is derived from an EMBL/GenBank/DDBJ whole genome shotgun (WGS) entry which is preliminary data.</text>
</comment>
<evidence type="ECO:0000256" key="4">
    <source>
        <dbReference type="ARBA" id="ARBA00022825"/>
    </source>
</evidence>
<dbReference type="SUPFAM" id="SSF52743">
    <property type="entry name" value="Subtilisin-like"/>
    <property type="match status" value="1"/>
</dbReference>
<dbReference type="InterPro" id="IPR000209">
    <property type="entry name" value="Peptidase_S8/S53_dom"/>
</dbReference>
<organism evidence="8 9">
    <name type="scientific">Colletotrichum karsti</name>
    <dbReference type="NCBI Taxonomy" id="1095194"/>
    <lineage>
        <taxon>Eukaryota</taxon>
        <taxon>Fungi</taxon>
        <taxon>Dikarya</taxon>
        <taxon>Ascomycota</taxon>
        <taxon>Pezizomycotina</taxon>
        <taxon>Sordariomycetes</taxon>
        <taxon>Hypocreomycetidae</taxon>
        <taxon>Glomerellales</taxon>
        <taxon>Glomerellaceae</taxon>
        <taxon>Colletotrichum</taxon>
        <taxon>Colletotrichum boninense species complex</taxon>
    </lineage>
</organism>
<keyword evidence="9" id="KW-1185">Reference proteome</keyword>
<dbReference type="Pfam" id="PF00082">
    <property type="entry name" value="Peptidase_S8"/>
    <property type="match status" value="1"/>
</dbReference>
<keyword evidence="2 5" id="KW-0645">Protease</keyword>
<dbReference type="PANTHER" id="PTHR43806:SF11">
    <property type="entry name" value="CEREVISIN-RELATED"/>
    <property type="match status" value="1"/>
</dbReference>
<dbReference type="GO" id="GO:0006508">
    <property type="term" value="P:proteolysis"/>
    <property type="evidence" value="ECO:0007669"/>
    <property type="project" value="UniProtKB-KW"/>
</dbReference>
<dbReference type="CDD" id="cd00306">
    <property type="entry name" value="Peptidases_S8_S53"/>
    <property type="match status" value="1"/>
</dbReference>
<dbReference type="PANTHER" id="PTHR43806">
    <property type="entry name" value="PEPTIDASE S8"/>
    <property type="match status" value="1"/>
</dbReference>
<gene>
    <name evidence="8" type="ORF">CkaCkLH20_12299</name>
</gene>
<sequence length="635" mass="70756">MDIDIRELGVSFSLAEAQWDLLGEHLAEALDAIEQILFMFESLVLKQRAVENALNTRQTKPNYRELKHNEKRELGVKIATTFVKAFSTPLIRQRLLDPEYIYLLADESRSGRVISDAYVSFSIGGLNEAVDHMLDMDDGDASILHLAAVLLELELETKIQHGDGASGEESEELFGALELVHSEIQDNIDATFCEIIDHCLQLYAESFEMLDSCGRSEIQNQLFNKVVTPLAQRLEIYRNPKPMAMRNLLDINLGNHSGAFQSAKISTSTSVIHPIMEVNEGPLEVRNEAITAVTVPWIWDPEFLAASTRSSKEWLDRVDAINEYMRQNCRANSASGRVKIALLDTGCDLEASCFRNLSVDEMGITQHWQDWAGESNVPLDEDSSKHGTSMAALLLRVAPHADIYVGRVAKSSAHLRSATPQLIEAMSHAAITWNADIVTMSFGFKSVITQIENQINEIVLQRKKNGKNILFLAAANNDGLNEMELFPANHQDVISVRATTHAGEFVSEYSPNPQPYRHEMLFGTLGHEVPYDPVIDPDNVGVKISGCSVATPILAGLVATIIQFAESSCPTDERVLKAVRSKDGIQAIMCEMGAKTGIHDHRCRYVAPFEFFYNRSQNERVALIRHAVARLPRRT</sequence>
<dbReference type="OrthoDB" id="4849583at2759"/>
<protein>
    <submittedName>
        <fullName evidence="8">Ankyrin unc44</fullName>
    </submittedName>
</protein>
<comment type="similarity">
    <text evidence="1 5">Belongs to the peptidase S8 family.</text>
</comment>
<dbReference type="EMBL" id="JAATWM020000057">
    <property type="protein sequence ID" value="KAF9870213.1"/>
    <property type="molecule type" value="Genomic_DNA"/>
</dbReference>
<dbReference type="RefSeq" id="XP_038739674.1">
    <property type="nucleotide sequence ID" value="XM_038895012.1"/>
</dbReference>
<feature type="domain" description="DUF7580" evidence="7">
    <location>
        <begin position="53"/>
        <end position="235"/>
    </location>
</feature>
<dbReference type="GO" id="GO:0004252">
    <property type="term" value="F:serine-type endopeptidase activity"/>
    <property type="evidence" value="ECO:0007669"/>
    <property type="project" value="UniProtKB-UniRule"/>
</dbReference>
<evidence type="ECO:0000259" key="6">
    <source>
        <dbReference type="Pfam" id="PF00082"/>
    </source>
</evidence>
<dbReference type="InterPro" id="IPR056002">
    <property type="entry name" value="DUF7580"/>
</dbReference>
<accession>A0A9P6HTC5</accession>
<feature type="active site" description="Charge relay system" evidence="5">
    <location>
        <position position="386"/>
    </location>
</feature>
<dbReference type="PRINTS" id="PR00723">
    <property type="entry name" value="SUBTILISIN"/>
</dbReference>
<dbReference type="InterPro" id="IPR015500">
    <property type="entry name" value="Peptidase_S8_subtilisin-rel"/>
</dbReference>
<proteinExistence type="inferred from homology"/>
<reference evidence="8" key="1">
    <citation type="submission" date="2020-03" db="EMBL/GenBank/DDBJ databases">
        <authorList>
            <person name="He L."/>
        </authorList>
    </citation>
    <scope>NUCLEOTIDE SEQUENCE</scope>
    <source>
        <strain evidence="8">CkLH20</strain>
    </source>
</reference>
<dbReference type="PROSITE" id="PS51892">
    <property type="entry name" value="SUBTILASE"/>
    <property type="match status" value="1"/>
</dbReference>
<evidence type="ECO:0000256" key="3">
    <source>
        <dbReference type="ARBA" id="ARBA00022801"/>
    </source>
</evidence>
<dbReference type="InterPro" id="IPR050131">
    <property type="entry name" value="Peptidase_S8_subtilisin-like"/>
</dbReference>
<dbReference type="Pfam" id="PF24476">
    <property type="entry name" value="DUF7580"/>
    <property type="match status" value="1"/>
</dbReference>
<dbReference type="InterPro" id="IPR036852">
    <property type="entry name" value="Peptidase_S8/S53_dom_sf"/>
</dbReference>
<evidence type="ECO:0000313" key="9">
    <source>
        <dbReference type="Proteomes" id="UP000781932"/>
    </source>
</evidence>
<feature type="active site" description="Charge relay system" evidence="5">
    <location>
        <position position="344"/>
    </location>
</feature>
<dbReference type="Proteomes" id="UP000781932">
    <property type="component" value="Unassembled WGS sequence"/>
</dbReference>
<dbReference type="Gene3D" id="3.40.50.200">
    <property type="entry name" value="Peptidase S8/S53 domain"/>
    <property type="match status" value="1"/>
</dbReference>
<evidence type="ECO:0000256" key="5">
    <source>
        <dbReference type="PROSITE-ProRule" id="PRU01240"/>
    </source>
</evidence>
<reference evidence="8" key="2">
    <citation type="submission" date="2020-11" db="EMBL/GenBank/DDBJ databases">
        <title>Whole genome sequencing of Colletotrichum sp.</title>
        <authorList>
            <person name="Li H."/>
        </authorList>
    </citation>
    <scope>NUCLEOTIDE SEQUENCE</scope>
    <source>
        <strain evidence="8">CkLH20</strain>
    </source>
</reference>
<dbReference type="AlphaFoldDB" id="A0A9P6HTC5"/>
<evidence type="ECO:0000313" key="8">
    <source>
        <dbReference type="EMBL" id="KAF9870213.1"/>
    </source>
</evidence>
<feature type="domain" description="Peptidase S8/S53" evidence="6">
    <location>
        <begin position="338"/>
        <end position="570"/>
    </location>
</feature>